<dbReference type="EMBL" id="CAJOBJ010035663">
    <property type="protein sequence ID" value="CAF4298076.1"/>
    <property type="molecule type" value="Genomic_DNA"/>
</dbReference>
<proteinExistence type="predicted"/>
<sequence>MIIQEEEKELNRETRRELNGLSEEYRFRATNPSNDDLAQLEIIRQKIHDKLTEKFVSSIPSQDDRDFKCLSNLAKARLAHGKANQSRIAYLIHPSTGRVEVDNEMMEICCNFYQALYNVKPIDTSYWSELFEDITTLNQNDIDLLDRDITTGECFEALKALQLGRVPGDDGLTIELWRFIFPIIGGYFIKMVNTAKDKGQFHDGFLNGLLTLLKKESKFTGTMKNFRPLSLMNIDYKIITKVFPEELYMITYI</sequence>
<organism evidence="1 2">
    <name type="scientific">Rotaria magnacalcarata</name>
    <dbReference type="NCBI Taxonomy" id="392030"/>
    <lineage>
        <taxon>Eukaryota</taxon>
        <taxon>Metazoa</taxon>
        <taxon>Spiralia</taxon>
        <taxon>Gnathifera</taxon>
        <taxon>Rotifera</taxon>
        <taxon>Eurotatoria</taxon>
        <taxon>Bdelloidea</taxon>
        <taxon>Philodinida</taxon>
        <taxon>Philodinidae</taxon>
        <taxon>Rotaria</taxon>
    </lineage>
</organism>
<reference evidence="1" key="1">
    <citation type="submission" date="2021-02" db="EMBL/GenBank/DDBJ databases">
        <authorList>
            <person name="Nowell W R."/>
        </authorList>
    </citation>
    <scope>NUCLEOTIDE SEQUENCE</scope>
</reference>
<accession>A0A8S2TMY5</accession>
<gene>
    <name evidence="1" type="ORF">GIL414_LOCUS25714</name>
</gene>
<evidence type="ECO:0000313" key="2">
    <source>
        <dbReference type="Proteomes" id="UP000681720"/>
    </source>
</evidence>
<protein>
    <recommendedName>
        <fullName evidence="3">Reverse transcriptase</fullName>
    </recommendedName>
</protein>
<comment type="caution">
    <text evidence="1">The sequence shown here is derived from an EMBL/GenBank/DDBJ whole genome shotgun (WGS) entry which is preliminary data.</text>
</comment>
<evidence type="ECO:0008006" key="3">
    <source>
        <dbReference type="Google" id="ProtNLM"/>
    </source>
</evidence>
<evidence type="ECO:0000313" key="1">
    <source>
        <dbReference type="EMBL" id="CAF4298076.1"/>
    </source>
</evidence>
<dbReference type="PANTHER" id="PTHR19446">
    <property type="entry name" value="REVERSE TRANSCRIPTASES"/>
    <property type="match status" value="1"/>
</dbReference>
<dbReference type="Proteomes" id="UP000681720">
    <property type="component" value="Unassembled WGS sequence"/>
</dbReference>
<dbReference type="AlphaFoldDB" id="A0A8S2TMY5"/>
<name>A0A8S2TMY5_9BILA</name>